<organism evidence="1">
    <name type="scientific">Ignisphaera aggregans</name>
    <dbReference type="NCBI Taxonomy" id="334771"/>
    <lineage>
        <taxon>Archaea</taxon>
        <taxon>Thermoproteota</taxon>
        <taxon>Thermoprotei</taxon>
        <taxon>Desulfurococcales</taxon>
        <taxon>Desulfurococcaceae</taxon>
        <taxon>Ignisphaera</taxon>
    </lineage>
</organism>
<sequence>MKFLRHGNRNIGIAGLSLGEVRKAGRVIADKMFSERYVLFYGFPSKRIIMRTKVFYVDPPLIRGKAMKVAIKLIHQPIVVIINAESNCINKDLVEKSIDEIESGEYAIHMSIPYTSTKLEMLYRKATSILLNIFPNVNLPNYPSYSLIVGVRKYFDLDEDTLWNYEHLATFMALLDGKTKVRIDDSNCKDNVQPVFSGMEELFIKSMLKSIIRLAMRRNIIERNIGLELLKEIEVNMQ</sequence>
<reference evidence="1" key="1">
    <citation type="journal article" date="2020" name="mSystems">
        <title>Genome- and Community-Level Interaction Insights into Carbon Utilization and Element Cycling Functions of Hydrothermarchaeota in Hydrothermal Sediment.</title>
        <authorList>
            <person name="Zhou Z."/>
            <person name="Liu Y."/>
            <person name="Xu W."/>
            <person name="Pan J."/>
            <person name="Luo Z.H."/>
            <person name="Li M."/>
        </authorList>
    </citation>
    <scope>NUCLEOTIDE SEQUENCE [LARGE SCALE GENOMIC DNA]</scope>
    <source>
        <strain evidence="1">SpSt-125</strain>
    </source>
</reference>
<comment type="caution">
    <text evidence="1">The sequence shown here is derived from an EMBL/GenBank/DDBJ whole genome shotgun (WGS) entry which is preliminary data.</text>
</comment>
<accession>A0A7J2U458</accession>
<protein>
    <submittedName>
        <fullName evidence="1">Uncharacterized protein</fullName>
    </submittedName>
</protein>
<proteinExistence type="predicted"/>
<dbReference type="EMBL" id="DSEU01000040">
    <property type="protein sequence ID" value="HEM67117.1"/>
    <property type="molecule type" value="Genomic_DNA"/>
</dbReference>
<name>A0A7J2U458_9CREN</name>
<dbReference type="AlphaFoldDB" id="A0A7J2U458"/>
<gene>
    <name evidence="1" type="ORF">ENO26_06075</name>
</gene>
<evidence type="ECO:0000313" key="1">
    <source>
        <dbReference type="EMBL" id="HEM67117.1"/>
    </source>
</evidence>